<evidence type="ECO:0000256" key="9">
    <source>
        <dbReference type="ARBA" id="ARBA00022840"/>
    </source>
</evidence>
<protein>
    <recommendedName>
        <fullName evidence="4">Thymidylate kinase</fullName>
        <ecNumber evidence="3">2.7.4.9</ecNumber>
    </recommendedName>
</protein>
<comment type="pathway">
    <text evidence="1">Pyrimidine metabolism; dTTP biosynthesis.</text>
</comment>
<proteinExistence type="inferred from homology"/>
<dbReference type="OrthoDB" id="425602at2759"/>
<dbReference type="GO" id="GO:0005829">
    <property type="term" value="C:cytosol"/>
    <property type="evidence" value="ECO:0007669"/>
    <property type="project" value="TreeGrafter"/>
</dbReference>
<dbReference type="CDD" id="cd01672">
    <property type="entry name" value="TMPK"/>
    <property type="match status" value="1"/>
</dbReference>
<dbReference type="Gene3D" id="3.40.50.300">
    <property type="entry name" value="P-loop containing nucleotide triphosphate hydrolases"/>
    <property type="match status" value="1"/>
</dbReference>
<dbReference type="Pfam" id="PF02223">
    <property type="entry name" value="Thymidylate_kin"/>
    <property type="match status" value="1"/>
</dbReference>
<reference evidence="11 12" key="1">
    <citation type="journal article" date="2015" name="Genome Announc.">
        <title>Draft Genome Sequence and Gene Annotation of the Entomopathogenic Fungus Verticillium hemipterigenum.</title>
        <authorList>
            <person name="Horn F."/>
            <person name="Habel A."/>
            <person name="Scharf D.H."/>
            <person name="Dworschak J."/>
            <person name="Brakhage A.A."/>
            <person name="Guthke R."/>
            <person name="Hertweck C."/>
            <person name="Linde J."/>
        </authorList>
    </citation>
    <scope>NUCLEOTIDE SEQUENCE [LARGE SCALE GENOMIC DNA]</scope>
</reference>
<evidence type="ECO:0000256" key="2">
    <source>
        <dbReference type="ARBA" id="ARBA00009776"/>
    </source>
</evidence>
<evidence type="ECO:0000256" key="5">
    <source>
        <dbReference type="ARBA" id="ARBA00022679"/>
    </source>
</evidence>
<dbReference type="PROSITE" id="PS01331">
    <property type="entry name" value="THYMIDYLATE_KINASE"/>
    <property type="match status" value="1"/>
</dbReference>
<evidence type="ECO:0000313" key="12">
    <source>
        <dbReference type="Proteomes" id="UP000039046"/>
    </source>
</evidence>
<dbReference type="Proteomes" id="UP000039046">
    <property type="component" value="Unassembled WGS sequence"/>
</dbReference>
<dbReference type="GO" id="GO:0005634">
    <property type="term" value="C:nucleus"/>
    <property type="evidence" value="ECO:0007669"/>
    <property type="project" value="TreeGrafter"/>
</dbReference>
<evidence type="ECO:0000256" key="1">
    <source>
        <dbReference type="ARBA" id="ARBA00004992"/>
    </source>
</evidence>
<dbReference type="GO" id="GO:0006227">
    <property type="term" value="P:dUDP biosynthetic process"/>
    <property type="evidence" value="ECO:0007669"/>
    <property type="project" value="TreeGrafter"/>
</dbReference>
<feature type="domain" description="Thymidylate kinase-like" evidence="10">
    <location>
        <begin position="14"/>
        <end position="204"/>
    </location>
</feature>
<name>A0A0A1TD57_9HYPO</name>
<gene>
    <name evidence="11" type="ORF">VHEMI03349</name>
</gene>
<accession>A0A0A1TD57</accession>
<evidence type="ECO:0000256" key="7">
    <source>
        <dbReference type="ARBA" id="ARBA00022741"/>
    </source>
</evidence>
<dbReference type="FunFam" id="3.40.50.300:FF:000679">
    <property type="entry name" value="Thymidylate kinase"/>
    <property type="match status" value="1"/>
</dbReference>
<evidence type="ECO:0000256" key="4">
    <source>
        <dbReference type="ARBA" id="ARBA00017144"/>
    </source>
</evidence>
<keyword evidence="8" id="KW-0418">Kinase</keyword>
<keyword evidence="9" id="KW-0067">ATP-binding</keyword>
<dbReference type="InterPro" id="IPR018094">
    <property type="entry name" value="Thymidylate_kinase"/>
</dbReference>
<dbReference type="PANTHER" id="PTHR10344:SF1">
    <property type="entry name" value="THYMIDYLATE KINASE"/>
    <property type="match status" value="1"/>
</dbReference>
<dbReference type="GO" id="GO:0006233">
    <property type="term" value="P:dTDP biosynthetic process"/>
    <property type="evidence" value="ECO:0007669"/>
    <property type="project" value="InterPro"/>
</dbReference>
<keyword evidence="6" id="KW-0545">Nucleotide biosynthesis</keyword>
<evidence type="ECO:0000256" key="3">
    <source>
        <dbReference type="ARBA" id="ARBA00012980"/>
    </source>
</evidence>
<keyword evidence="12" id="KW-1185">Reference proteome</keyword>
<dbReference type="SUPFAM" id="SSF52540">
    <property type="entry name" value="P-loop containing nucleoside triphosphate hydrolases"/>
    <property type="match status" value="1"/>
</dbReference>
<sequence length="223" mass="24692">MASSETKRGAFIVLEGLDRSGKTTQVQKLEQRFQSQGKKVVAMRFPDRTTTIGQMIDAYLKSNVGMEDHVIHLLFSANRWEAATKIKETLESGTSIICDRYYHSGAVYSTAKQNPSLPLSWARAPDTGLPRPDVVLFLDLSEEEAKRRGGWGDEKYEKAEMQRNVRSLFTGLKNGTDHGWKEGDSDGLIVIDAGGSVDDVAEQIWGAVEGKLESVPQDIKTLS</sequence>
<evidence type="ECO:0000256" key="6">
    <source>
        <dbReference type="ARBA" id="ARBA00022727"/>
    </source>
</evidence>
<dbReference type="EMBL" id="CDHN01000002">
    <property type="protein sequence ID" value="CEJ83988.1"/>
    <property type="molecule type" value="Genomic_DNA"/>
</dbReference>
<dbReference type="EC" id="2.7.4.9" evidence="3"/>
<dbReference type="InterPro" id="IPR027417">
    <property type="entry name" value="P-loop_NTPase"/>
</dbReference>
<dbReference type="GO" id="GO:0016787">
    <property type="term" value="F:hydrolase activity"/>
    <property type="evidence" value="ECO:0007669"/>
    <property type="project" value="UniProtKB-KW"/>
</dbReference>
<dbReference type="HOGENOM" id="CLU_049131_3_1_1"/>
<dbReference type="InterPro" id="IPR039430">
    <property type="entry name" value="Thymidylate_kin-like_dom"/>
</dbReference>
<evidence type="ECO:0000313" key="11">
    <source>
        <dbReference type="EMBL" id="CEJ83988.1"/>
    </source>
</evidence>
<comment type="similarity">
    <text evidence="2">Belongs to the thymidylate kinase family.</text>
</comment>
<dbReference type="PANTHER" id="PTHR10344">
    <property type="entry name" value="THYMIDYLATE KINASE"/>
    <property type="match status" value="1"/>
</dbReference>
<dbReference type="STRING" id="1531966.A0A0A1TD57"/>
<dbReference type="GO" id="GO:0004798">
    <property type="term" value="F:dTMP kinase activity"/>
    <property type="evidence" value="ECO:0007669"/>
    <property type="project" value="UniProtKB-EC"/>
</dbReference>
<dbReference type="GO" id="GO:0005524">
    <property type="term" value="F:ATP binding"/>
    <property type="evidence" value="ECO:0007669"/>
    <property type="project" value="UniProtKB-KW"/>
</dbReference>
<organism evidence="11 12">
    <name type="scientific">[Torrubiella] hemipterigena</name>
    <dbReference type="NCBI Taxonomy" id="1531966"/>
    <lineage>
        <taxon>Eukaryota</taxon>
        <taxon>Fungi</taxon>
        <taxon>Dikarya</taxon>
        <taxon>Ascomycota</taxon>
        <taxon>Pezizomycotina</taxon>
        <taxon>Sordariomycetes</taxon>
        <taxon>Hypocreomycetidae</taxon>
        <taxon>Hypocreales</taxon>
        <taxon>Clavicipitaceae</taxon>
        <taxon>Clavicipitaceae incertae sedis</taxon>
        <taxon>'Torrubiella' clade</taxon>
    </lineage>
</organism>
<evidence type="ECO:0000259" key="10">
    <source>
        <dbReference type="Pfam" id="PF02223"/>
    </source>
</evidence>
<dbReference type="AlphaFoldDB" id="A0A0A1TD57"/>
<keyword evidence="5" id="KW-0808">Transferase</keyword>
<keyword evidence="11" id="KW-0378">Hydrolase</keyword>
<dbReference type="GO" id="GO:0006235">
    <property type="term" value="P:dTTP biosynthetic process"/>
    <property type="evidence" value="ECO:0007669"/>
    <property type="project" value="TreeGrafter"/>
</dbReference>
<dbReference type="HAMAP" id="MF_00165">
    <property type="entry name" value="Thymidylate_kinase"/>
    <property type="match status" value="1"/>
</dbReference>
<keyword evidence="7" id="KW-0547">Nucleotide-binding</keyword>
<evidence type="ECO:0000256" key="8">
    <source>
        <dbReference type="ARBA" id="ARBA00022777"/>
    </source>
</evidence>
<dbReference type="GO" id="GO:0004550">
    <property type="term" value="F:nucleoside diphosphate kinase activity"/>
    <property type="evidence" value="ECO:0007669"/>
    <property type="project" value="TreeGrafter"/>
</dbReference>
<dbReference type="NCBIfam" id="TIGR00041">
    <property type="entry name" value="DTMP_kinase"/>
    <property type="match status" value="1"/>
</dbReference>
<dbReference type="InterPro" id="IPR018095">
    <property type="entry name" value="Thymidylate_kin_CS"/>
</dbReference>